<feature type="region of interest" description="Disordered" evidence="1">
    <location>
        <begin position="125"/>
        <end position="145"/>
    </location>
</feature>
<evidence type="ECO:0000313" key="2">
    <source>
        <dbReference type="EMBL" id="GAA4127586.1"/>
    </source>
</evidence>
<dbReference type="Proteomes" id="UP001501495">
    <property type="component" value="Unassembled WGS sequence"/>
</dbReference>
<evidence type="ECO:0008006" key="4">
    <source>
        <dbReference type="Google" id="ProtNLM"/>
    </source>
</evidence>
<sequence length="312" mass="33540">MRGVSNFRLSLNGWGVLDLLIRSLPSVACRKLRPMESHGRGPIRFTLNGQRYEIAREDVTARLADVLPDAIREHAVRVGETWYPVIQAFEAATGIPRSEFMSNTARRHLAALGFEISGEIESRTLAPASRHSSASSSDPLTTSTAAPAALADEEWHTEANVQAALVTSLAGEGWRILSVANTATKEHGIDVIASRGGRTAGVEVKGFPSRTYADPARAGAVKRTSPSTQAGHWYSQAVLAAMRLRGKEPTWRSVIALPDFPRYRDLYAETAGSLTAAQIEVWWVSETGTVEVMTTGLGTGTANSDSIGVVDG</sequence>
<dbReference type="EMBL" id="BAAAZH010000031">
    <property type="protein sequence ID" value="GAA4127586.1"/>
    <property type="molecule type" value="Genomic_DNA"/>
</dbReference>
<name>A0ABP7XXI7_9ACTN</name>
<gene>
    <name evidence="2" type="ORF">GCM10022215_38200</name>
</gene>
<keyword evidence="3" id="KW-1185">Reference proteome</keyword>
<organism evidence="2 3">
    <name type="scientific">Nocardioides fonticola</name>
    <dbReference type="NCBI Taxonomy" id="450363"/>
    <lineage>
        <taxon>Bacteria</taxon>
        <taxon>Bacillati</taxon>
        <taxon>Actinomycetota</taxon>
        <taxon>Actinomycetes</taxon>
        <taxon>Propionibacteriales</taxon>
        <taxon>Nocardioidaceae</taxon>
        <taxon>Nocardioides</taxon>
    </lineage>
</organism>
<accession>A0ABP7XXI7</accession>
<evidence type="ECO:0000313" key="3">
    <source>
        <dbReference type="Proteomes" id="UP001501495"/>
    </source>
</evidence>
<comment type="caution">
    <text evidence="2">The sequence shown here is derived from an EMBL/GenBank/DDBJ whole genome shotgun (WGS) entry which is preliminary data.</text>
</comment>
<evidence type="ECO:0000256" key="1">
    <source>
        <dbReference type="SAM" id="MobiDB-lite"/>
    </source>
</evidence>
<proteinExistence type="predicted"/>
<feature type="compositionally biased region" description="Low complexity" evidence="1">
    <location>
        <begin position="126"/>
        <end position="145"/>
    </location>
</feature>
<protein>
    <recommendedName>
        <fullName evidence="4">Protein NO VEIN C-terminal domain-containing protein</fullName>
    </recommendedName>
</protein>
<reference evidence="3" key="1">
    <citation type="journal article" date="2019" name="Int. J. Syst. Evol. Microbiol.">
        <title>The Global Catalogue of Microorganisms (GCM) 10K type strain sequencing project: providing services to taxonomists for standard genome sequencing and annotation.</title>
        <authorList>
            <consortium name="The Broad Institute Genomics Platform"/>
            <consortium name="The Broad Institute Genome Sequencing Center for Infectious Disease"/>
            <person name="Wu L."/>
            <person name="Ma J."/>
        </authorList>
    </citation>
    <scope>NUCLEOTIDE SEQUENCE [LARGE SCALE GENOMIC DNA]</scope>
    <source>
        <strain evidence="3">JCM 16703</strain>
    </source>
</reference>